<comment type="caution">
    <text evidence="2">The sequence shown here is derived from an EMBL/GenBank/DDBJ whole genome shotgun (WGS) entry which is preliminary data.</text>
</comment>
<dbReference type="EMBL" id="QUAC01000145">
    <property type="protein sequence ID" value="REK88893.1"/>
    <property type="molecule type" value="Genomic_DNA"/>
</dbReference>
<dbReference type="SMART" id="SM00347">
    <property type="entry name" value="HTH_MARR"/>
    <property type="match status" value="1"/>
</dbReference>
<evidence type="ECO:0000259" key="1">
    <source>
        <dbReference type="PROSITE" id="PS50995"/>
    </source>
</evidence>
<dbReference type="Proteomes" id="UP000262477">
    <property type="component" value="Unassembled WGS sequence"/>
</dbReference>
<name>A0A371Q3H9_STRIH</name>
<dbReference type="InterPro" id="IPR011991">
    <property type="entry name" value="ArsR-like_HTH"/>
</dbReference>
<evidence type="ECO:0000313" key="3">
    <source>
        <dbReference type="Proteomes" id="UP000262477"/>
    </source>
</evidence>
<dbReference type="AlphaFoldDB" id="A0A371Q3H9"/>
<dbReference type="PANTHER" id="PTHR33164">
    <property type="entry name" value="TRANSCRIPTIONAL REGULATOR, MARR FAMILY"/>
    <property type="match status" value="1"/>
</dbReference>
<dbReference type="PANTHER" id="PTHR33164:SF106">
    <property type="entry name" value="TRANSCRIPTIONAL REGULATORY PROTEIN"/>
    <property type="match status" value="1"/>
</dbReference>
<keyword evidence="3" id="KW-1185">Reference proteome</keyword>
<dbReference type="GO" id="GO:0006950">
    <property type="term" value="P:response to stress"/>
    <property type="evidence" value="ECO:0007669"/>
    <property type="project" value="TreeGrafter"/>
</dbReference>
<protein>
    <submittedName>
        <fullName evidence="2">MarR family transcriptional regulator</fullName>
    </submittedName>
</protein>
<dbReference type="Gene3D" id="1.10.10.10">
    <property type="entry name" value="Winged helix-like DNA-binding domain superfamily/Winged helix DNA-binding domain"/>
    <property type="match status" value="1"/>
</dbReference>
<dbReference type="OrthoDB" id="8129006at2"/>
<feature type="domain" description="HTH marR-type" evidence="1">
    <location>
        <begin position="7"/>
        <end position="139"/>
    </location>
</feature>
<dbReference type="InterPro" id="IPR039422">
    <property type="entry name" value="MarR/SlyA-like"/>
</dbReference>
<sequence>MSKDDGVDEVAVRMRMLQQSFDAFDEAAANLLGLNRTDLRCLDLILAKDPMSAGELTTAAKLSPAATTTAIDRLERAGFVTRNRDAANRRRVLVSATEAARAAEREVYGPVGEAGTMALRRYGKDQLAVIIDFLETAHRVQEEQTARLKGLPVRE</sequence>
<dbReference type="Pfam" id="PF01047">
    <property type="entry name" value="MarR"/>
    <property type="match status" value="1"/>
</dbReference>
<gene>
    <name evidence="2" type="ORF">DY245_18650</name>
</gene>
<accession>A0A371Q3H9</accession>
<proteinExistence type="predicted"/>
<dbReference type="GO" id="GO:0003700">
    <property type="term" value="F:DNA-binding transcription factor activity"/>
    <property type="evidence" value="ECO:0007669"/>
    <property type="project" value="InterPro"/>
</dbReference>
<organism evidence="2 3">
    <name type="scientific">Streptomyces inhibens</name>
    <dbReference type="NCBI Taxonomy" id="2293571"/>
    <lineage>
        <taxon>Bacteria</taxon>
        <taxon>Bacillati</taxon>
        <taxon>Actinomycetota</taxon>
        <taxon>Actinomycetes</taxon>
        <taxon>Kitasatosporales</taxon>
        <taxon>Streptomycetaceae</taxon>
        <taxon>Streptomyces</taxon>
    </lineage>
</organism>
<dbReference type="PROSITE" id="PS50995">
    <property type="entry name" value="HTH_MARR_2"/>
    <property type="match status" value="1"/>
</dbReference>
<evidence type="ECO:0000313" key="2">
    <source>
        <dbReference type="EMBL" id="REK88893.1"/>
    </source>
</evidence>
<dbReference type="SUPFAM" id="SSF46785">
    <property type="entry name" value="Winged helix' DNA-binding domain"/>
    <property type="match status" value="1"/>
</dbReference>
<dbReference type="InterPro" id="IPR000835">
    <property type="entry name" value="HTH_MarR-typ"/>
</dbReference>
<reference evidence="2 3" key="1">
    <citation type="submission" date="2018-08" db="EMBL/GenBank/DDBJ databases">
        <title>Streptomyces NEAU-D10 sp. nov., a novel Actinomycete isolated from soil.</title>
        <authorList>
            <person name="Jin L."/>
        </authorList>
    </citation>
    <scope>NUCLEOTIDE SEQUENCE [LARGE SCALE GENOMIC DNA]</scope>
    <source>
        <strain evidence="2 3">NEAU-D10</strain>
    </source>
</reference>
<dbReference type="CDD" id="cd00090">
    <property type="entry name" value="HTH_ARSR"/>
    <property type="match status" value="1"/>
</dbReference>
<dbReference type="InterPro" id="IPR036390">
    <property type="entry name" value="WH_DNA-bd_sf"/>
</dbReference>
<dbReference type="InterPro" id="IPR036388">
    <property type="entry name" value="WH-like_DNA-bd_sf"/>
</dbReference>